<dbReference type="Proteomes" id="UP000598467">
    <property type="component" value="Unassembled WGS sequence"/>
</dbReference>
<dbReference type="Gene3D" id="1.10.10.60">
    <property type="entry name" value="Homeodomain-like"/>
    <property type="match status" value="1"/>
</dbReference>
<name>A0A926S890_9HYPH</name>
<keyword evidence="1" id="KW-0805">Transcription regulation</keyword>
<gene>
    <name evidence="5" type="ORF">HK439_00070</name>
</gene>
<dbReference type="Pfam" id="PF12833">
    <property type="entry name" value="HTH_18"/>
    <property type="match status" value="1"/>
</dbReference>
<dbReference type="EMBL" id="JABFCZ010000001">
    <property type="protein sequence ID" value="MBD1544644.1"/>
    <property type="molecule type" value="Genomic_DNA"/>
</dbReference>
<evidence type="ECO:0000256" key="2">
    <source>
        <dbReference type="ARBA" id="ARBA00023125"/>
    </source>
</evidence>
<dbReference type="GO" id="GO:0005829">
    <property type="term" value="C:cytosol"/>
    <property type="evidence" value="ECO:0007669"/>
    <property type="project" value="TreeGrafter"/>
</dbReference>
<dbReference type="SUPFAM" id="SSF46689">
    <property type="entry name" value="Homeodomain-like"/>
    <property type="match status" value="1"/>
</dbReference>
<dbReference type="PANTHER" id="PTHR47894">
    <property type="entry name" value="HTH-TYPE TRANSCRIPTIONAL REGULATOR GADX"/>
    <property type="match status" value="1"/>
</dbReference>
<feature type="domain" description="HTH araC/xylS-type" evidence="4">
    <location>
        <begin position="236"/>
        <end position="334"/>
    </location>
</feature>
<comment type="caution">
    <text evidence="5">The sequence shown here is derived from an EMBL/GenBank/DDBJ whole genome shotgun (WGS) entry which is preliminary data.</text>
</comment>
<dbReference type="RefSeq" id="WP_190289324.1">
    <property type="nucleotide sequence ID" value="NZ_JABFCZ010000001.1"/>
</dbReference>
<organism evidence="5 6">
    <name type="scientific">Roseibium aggregatum</name>
    <dbReference type="NCBI Taxonomy" id="187304"/>
    <lineage>
        <taxon>Bacteria</taxon>
        <taxon>Pseudomonadati</taxon>
        <taxon>Pseudomonadota</taxon>
        <taxon>Alphaproteobacteria</taxon>
        <taxon>Hyphomicrobiales</taxon>
        <taxon>Stappiaceae</taxon>
        <taxon>Roseibium</taxon>
    </lineage>
</organism>
<dbReference type="InterPro" id="IPR020449">
    <property type="entry name" value="Tscrpt_reg_AraC-type_HTH"/>
</dbReference>
<accession>A0A926S890</accession>
<dbReference type="GO" id="GO:0003700">
    <property type="term" value="F:DNA-binding transcription factor activity"/>
    <property type="evidence" value="ECO:0007669"/>
    <property type="project" value="InterPro"/>
</dbReference>
<dbReference type="InterPro" id="IPR018060">
    <property type="entry name" value="HTH_AraC"/>
</dbReference>
<evidence type="ECO:0000256" key="3">
    <source>
        <dbReference type="ARBA" id="ARBA00023163"/>
    </source>
</evidence>
<evidence type="ECO:0000256" key="1">
    <source>
        <dbReference type="ARBA" id="ARBA00023015"/>
    </source>
</evidence>
<dbReference type="GO" id="GO:0000976">
    <property type="term" value="F:transcription cis-regulatory region binding"/>
    <property type="evidence" value="ECO:0007669"/>
    <property type="project" value="TreeGrafter"/>
</dbReference>
<dbReference type="PROSITE" id="PS01124">
    <property type="entry name" value="HTH_ARAC_FAMILY_2"/>
    <property type="match status" value="1"/>
</dbReference>
<keyword evidence="2" id="KW-0238">DNA-binding</keyword>
<proteinExistence type="predicted"/>
<protein>
    <submittedName>
        <fullName evidence="5">Helix-turn-helix domain-containing protein</fullName>
    </submittedName>
</protein>
<dbReference type="SMART" id="SM00342">
    <property type="entry name" value="HTH_ARAC"/>
    <property type="match status" value="1"/>
</dbReference>
<dbReference type="Pfam" id="PF12625">
    <property type="entry name" value="Arabinose_bd"/>
    <property type="match status" value="1"/>
</dbReference>
<dbReference type="AlphaFoldDB" id="A0A926S890"/>
<evidence type="ECO:0000313" key="5">
    <source>
        <dbReference type="EMBL" id="MBD1544644.1"/>
    </source>
</evidence>
<reference evidence="5" key="1">
    <citation type="submission" date="2020-05" db="EMBL/GenBank/DDBJ databases">
        <title>Identification of trans-AT polyketide cluster in two marine bacteria, producers of a novel glutaramide-containing polyketide sesbanimide D and analogs.</title>
        <authorList>
            <person name="Kacar D."/>
            <person name="Rodriguez P."/>
            <person name="Canedo L."/>
            <person name="Gonzalez E."/>
            <person name="Galan B."/>
            <person name="De La Calle F."/>
            <person name="Garcia J.L."/>
        </authorList>
    </citation>
    <scope>NUCLEOTIDE SEQUENCE</scope>
    <source>
        <strain evidence="5">PHM038</strain>
    </source>
</reference>
<evidence type="ECO:0000313" key="6">
    <source>
        <dbReference type="Proteomes" id="UP000598467"/>
    </source>
</evidence>
<evidence type="ECO:0000259" key="4">
    <source>
        <dbReference type="PROSITE" id="PS01124"/>
    </source>
</evidence>
<dbReference type="InterPro" id="IPR009057">
    <property type="entry name" value="Homeodomain-like_sf"/>
</dbReference>
<dbReference type="InterPro" id="IPR032687">
    <property type="entry name" value="AraC-type_N"/>
</dbReference>
<keyword evidence="3" id="KW-0804">Transcription</keyword>
<dbReference type="PRINTS" id="PR00032">
    <property type="entry name" value="HTHARAC"/>
</dbReference>
<sequence length="352" mass="39090">MAKSPGKIYAQLLVSTRAQLEALGFDWGDVASEIGFDPKVTDDPEGVASSEVYLEIHEYLARVTGNDAIGVTLGSQVPVGTVKVFDYVALTAPTIAQSLENWRRFERILSNITQSSLSDENGKRYLSLQISNLYGPRTQLTAKAMSFAASRIRHMLGGMEVELSFDFTQVRPREIETYRRILGRNIRFGCEEDRIGIPLEVMNVAPLGAEENLYQLVEKTALARLSGKHIEENHLDNISRAINEALKEGDPSLETVARKMAMSKRALQRKMEENGQTFRQAVDRVRKVLAEQYLKEGKLQLSEIAYLLGYSELSTFSRAAKTWFGVSPKAYRRGETAPAASSPRPALRAGGA</sequence>
<dbReference type="PANTHER" id="PTHR47894:SF1">
    <property type="entry name" value="HTH-TYPE TRANSCRIPTIONAL REGULATOR VQSM"/>
    <property type="match status" value="1"/>
</dbReference>